<dbReference type="STRING" id="29170.A0A368H044"/>
<keyword evidence="2" id="KW-0460">Magnesium</keyword>
<comment type="cofactor">
    <cofactor evidence="1">
        <name>Cu cation</name>
        <dbReference type="ChEBI" id="CHEBI:23378"/>
    </cofactor>
</comment>
<name>A0A368H044_ANCCA</name>
<evidence type="ECO:0000313" key="6">
    <source>
        <dbReference type="Proteomes" id="UP000252519"/>
    </source>
</evidence>
<evidence type="ECO:0000256" key="1">
    <source>
        <dbReference type="ARBA" id="ARBA00001935"/>
    </source>
</evidence>
<evidence type="ECO:0000256" key="3">
    <source>
        <dbReference type="ARBA" id="ARBA00049512"/>
    </source>
</evidence>
<evidence type="ECO:0000313" key="5">
    <source>
        <dbReference type="EMBL" id="RCN48647.1"/>
    </source>
</evidence>
<sequence>MFFILGLYLLYLDAISGILSTLCYRFPIVGVFYGQCSEICGANHRFIRQDIWPLTFVNALITKILSKNEDMNKEHQNEKKEIK</sequence>
<comment type="catalytic activity">
    <reaction evidence="3">
        <text>4 Fe(II)-[cytochrome c] + O2 + 8 H(+)(in) = 4 Fe(III)-[cytochrome c] + 2 H2O + 4 H(+)(out)</text>
        <dbReference type="Rhea" id="RHEA:11436"/>
        <dbReference type="Rhea" id="RHEA-COMP:10350"/>
        <dbReference type="Rhea" id="RHEA-COMP:14399"/>
        <dbReference type="ChEBI" id="CHEBI:15377"/>
        <dbReference type="ChEBI" id="CHEBI:15378"/>
        <dbReference type="ChEBI" id="CHEBI:15379"/>
        <dbReference type="ChEBI" id="CHEBI:29033"/>
        <dbReference type="ChEBI" id="CHEBI:29034"/>
        <dbReference type="EC" id="7.1.1.9"/>
    </reaction>
    <physiologicalReaction direction="left-to-right" evidence="3">
        <dbReference type="Rhea" id="RHEA:11437"/>
    </physiologicalReaction>
</comment>
<dbReference type="Pfam" id="PF00116">
    <property type="entry name" value="COX2"/>
    <property type="match status" value="1"/>
</dbReference>
<comment type="caution">
    <text evidence="5">The sequence shown here is derived from an EMBL/GenBank/DDBJ whole genome shotgun (WGS) entry which is preliminary data.</text>
</comment>
<dbReference type="PROSITE" id="PS50857">
    <property type="entry name" value="COX2_CUA"/>
    <property type="match status" value="1"/>
</dbReference>
<gene>
    <name evidence="5" type="ORF">ANCCAN_05286</name>
</gene>
<dbReference type="GO" id="GO:0004129">
    <property type="term" value="F:cytochrome-c oxidase activity"/>
    <property type="evidence" value="ECO:0007669"/>
    <property type="project" value="UniProtKB-EC"/>
</dbReference>
<dbReference type="Proteomes" id="UP000252519">
    <property type="component" value="Unassembled WGS sequence"/>
</dbReference>
<proteinExistence type="predicted"/>
<reference evidence="5 6" key="1">
    <citation type="submission" date="2014-10" db="EMBL/GenBank/DDBJ databases">
        <title>Draft genome of the hookworm Ancylostoma caninum.</title>
        <authorList>
            <person name="Mitreva M."/>
        </authorList>
    </citation>
    <scope>NUCLEOTIDE SEQUENCE [LARGE SCALE GENOMIC DNA]</scope>
    <source>
        <strain evidence="5 6">Baltimore</strain>
    </source>
</reference>
<evidence type="ECO:0000259" key="4">
    <source>
        <dbReference type="PROSITE" id="PS50857"/>
    </source>
</evidence>
<dbReference type="Gene3D" id="2.60.40.420">
    <property type="entry name" value="Cupredoxins - blue copper proteins"/>
    <property type="match status" value="1"/>
</dbReference>
<dbReference type="GO" id="GO:0016020">
    <property type="term" value="C:membrane"/>
    <property type="evidence" value="ECO:0007669"/>
    <property type="project" value="InterPro"/>
</dbReference>
<organism evidence="5 6">
    <name type="scientific">Ancylostoma caninum</name>
    <name type="common">Dog hookworm</name>
    <dbReference type="NCBI Taxonomy" id="29170"/>
    <lineage>
        <taxon>Eukaryota</taxon>
        <taxon>Metazoa</taxon>
        <taxon>Ecdysozoa</taxon>
        <taxon>Nematoda</taxon>
        <taxon>Chromadorea</taxon>
        <taxon>Rhabditida</taxon>
        <taxon>Rhabditina</taxon>
        <taxon>Rhabditomorpha</taxon>
        <taxon>Strongyloidea</taxon>
        <taxon>Ancylostomatidae</taxon>
        <taxon>Ancylostomatinae</taxon>
        <taxon>Ancylostoma</taxon>
    </lineage>
</organism>
<dbReference type="InterPro" id="IPR008972">
    <property type="entry name" value="Cupredoxin"/>
</dbReference>
<dbReference type="InterPro" id="IPR002429">
    <property type="entry name" value="CcO_II-like_C"/>
</dbReference>
<keyword evidence="6" id="KW-1185">Reference proteome</keyword>
<dbReference type="EMBL" id="JOJR01000044">
    <property type="protein sequence ID" value="RCN48647.1"/>
    <property type="molecule type" value="Genomic_DNA"/>
</dbReference>
<dbReference type="SUPFAM" id="SSF49503">
    <property type="entry name" value="Cupredoxins"/>
    <property type="match status" value="1"/>
</dbReference>
<evidence type="ECO:0000256" key="2">
    <source>
        <dbReference type="ARBA" id="ARBA00022842"/>
    </source>
</evidence>
<dbReference type="OrthoDB" id="5856331at2759"/>
<protein>
    <recommendedName>
        <fullName evidence="4">Cytochrome oxidase subunit II copper A binding domain-containing protein</fullName>
    </recommendedName>
</protein>
<dbReference type="GO" id="GO:0005507">
    <property type="term" value="F:copper ion binding"/>
    <property type="evidence" value="ECO:0007669"/>
    <property type="project" value="InterPro"/>
</dbReference>
<feature type="domain" description="Cytochrome oxidase subunit II copper A binding" evidence="4">
    <location>
        <begin position="1"/>
        <end position="67"/>
    </location>
</feature>
<dbReference type="AlphaFoldDB" id="A0A368H044"/>
<accession>A0A368H044</accession>